<dbReference type="InterPro" id="IPR039425">
    <property type="entry name" value="RNA_pol_sigma-70-like"/>
</dbReference>
<dbReference type="Gene3D" id="1.10.10.10">
    <property type="entry name" value="Winged helix-like DNA-binding domain superfamily/Winged helix DNA-binding domain"/>
    <property type="match status" value="1"/>
</dbReference>
<evidence type="ECO:0008006" key="9">
    <source>
        <dbReference type="Google" id="ProtNLM"/>
    </source>
</evidence>
<reference evidence="6" key="2">
    <citation type="submission" date="2022-09" db="EMBL/GenBank/DDBJ databases">
        <authorList>
            <person name="Duchaud E."/>
        </authorList>
    </citation>
    <scope>NUCLEOTIDE SEQUENCE</scope>
    <source>
        <strain evidence="6">TRV642</strain>
    </source>
</reference>
<keyword evidence="2" id="KW-0805">Transcription regulation</keyword>
<organism evidence="6 8">
    <name type="scientific">Flavobacterium collinsii</name>
    <dbReference type="NCBI Taxonomy" id="1114861"/>
    <lineage>
        <taxon>Bacteria</taxon>
        <taxon>Pseudomonadati</taxon>
        <taxon>Bacteroidota</taxon>
        <taxon>Flavobacteriia</taxon>
        <taxon>Flavobacteriales</taxon>
        <taxon>Flavobacteriaceae</taxon>
        <taxon>Flavobacterium</taxon>
    </lineage>
</organism>
<dbReference type="Proteomes" id="UP000474567">
    <property type="component" value="Unassembled WGS sequence"/>
</dbReference>
<dbReference type="KEGG" id="fcs:TRV642_1248"/>
<dbReference type="InterPro" id="IPR014284">
    <property type="entry name" value="RNA_pol_sigma-70_dom"/>
</dbReference>
<dbReference type="SUPFAM" id="SSF88659">
    <property type="entry name" value="Sigma3 and sigma4 domains of RNA polymerase sigma factors"/>
    <property type="match status" value="1"/>
</dbReference>
<evidence type="ECO:0000256" key="3">
    <source>
        <dbReference type="ARBA" id="ARBA00023082"/>
    </source>
</evidence>
<dbReference type="AlphaFoldDB" id="A0A9W4TG06"/>
<dbReference type="GO" id="GO:0006352">
    <property type="term" value="P:DNA-templated transcription initiation"/>
    <property type="evidence" value="ECO:0007669"/>
    <property type="project" value="InterPro"/>
</dbReference>
<keyword evidence="7" id="KW-1185">Reference proteome</keyword>
<accession>A0A9W4TG06</accession>
<dbReference type="Gene3D" id="1.10.1740.10">
    <property type="match status" value="1"/>
</dbReference>
<protein>
    <recommendedName>
        <fullName evidence="9">RNA polymerase sigma-70 region 2 domain-containing protein</fullName>
    </recommendedName>
</protein>
<sequence length="228" mass="26330">MSPLVLYQLDLLIVTPLHEIYFQLFFKLASKRFFMAKAKTHPDQMYIDGIAANNSVIIQIIYKKFVPKVVMFVMNNSGDKEHAQDVVQEVMILLFNQAKAKTLQLTCPFDAYFFLLCKRKWLNELKKTANRGVTINEDAVSMNESALELIGQTEEFDEKQQLFDAMFQKLGDKCQELLKLSFATKTMEEVAAKLNVTYGYVRKKKSLCVGQLTQWIQEAKNFNSLKNK</sequence>
<dbReference type="EMBL" id="OX336425">
    <property type="protein sequence ID" value="CAI2766251.1"/>
    <property type="molecule type" value="Genomic_DNA"/>
</dbReference>
<dbReference type="GO" id="GO:0016987">
    <property type="term" value="F:sigma factor activity"/>
    <property type="evidence" value="ECO:0007669"/>
    <property type="project" value="UniProtKB-KW"/>
</dbReference>
<name>A0A9W4TG06_9FLAO</name>
<dbReference type="SUPFAM" id="SSF88946">
    <property type="entry name" value="Sigma2 domain of RNA polymerase sigma factors"/>
    <property type="match status" value="1"/>
</dbReference>
<comment type="similarity">
    <text evidence="1">Belongs to the sigma-70 factor family. ECF subfamily.</text>
</comment>
<dbReference type="PANTHER" id="PTHR43133">
    <property type="entry name" value="RNA POLYMERASE ECF-TYPE SIGMA FACTO"/>
    <property type="match status" value="1"/>
</dbReference>
<dbReference type="Proteomes" id="UP001152749">
    <property type="component" value="Chromosome"/>
</dbReference>
<evidence type="ECO:0000256" key="2">
    <source>
        <dbReference type="ARBA" id="ARBA00023015"/>
    </source>
</evidence>
<keyword evidence="3" id="KW-0731">Sigma factor</keyword>
<keyword evidence="4" id="KW-0804">Transcription</keyword>
<dbReference type="InterPro" id="IPR036388">
    <property type="entry name" value="WH-like_DNA-bd_sf"/>
</dbReference>
<gene>
    <name evidence="5" type="ORF">FLACOL7796_01389</name>
    <name evidence="6" type="ORF">TRV642_1248</name>
</gene>
<dbReference type="InterPro" id="IPR013325">
    <property type="entry name" value="RNA_pol_sigma_r2"/>
</dbReference>
<evidence type="ECO:0000313" key="5">
    <source>
        <dbReference type="EMBL" id="CAA9196900.1"/>
    </source>
</evidence>
<proteinExistence type="inferred from homology"/>
<evidence type="ECO:0000256" key="1">
    <source>
        <dbReference type="ARBA" id="ARBA00010641"/>
    </source>
</evidence>
<dbReference type="NCBIfam" id="TIGR02937">
    <property type="entry name" value="sigma70-ECF"/>
    <property type="match status" value="1"/>
</dbReference>
<dbReference type="InterPro" id="IPR013324">
    <property type="entry name" value="RNA_pol_sigma_r3/r4-like"/>
</dbReference>
<reference evidence="5 7" key="1">
    <citation type="submission" date="2020-02" db="EMBL/GenBank/DDBJ databases">
        <authorList>
            <person name="Criscuolo A."/>
        </authorList>
    </citation>
    <scope>NUCLEOTIDE SEQUENCE [LARGE SCALE GENOMIC DNA]</scope>
    <source>
        <strain evidence="5">CECT7796</strain>
    </source>
</reference>
<evidence type="ECO:0000256" key="4">
    <source>
        <dbReference type="ARBA" id="ARBA00023163"/>
    </source>
</evidence>
<evidence type="ECO:0000313" key="6">
    <source>
        <dbReference type="EMBL" id="CAI2766251.1"/>
    </source>
</evidence>
<evidence type="ECO:0000313" key="8">
    <source>
        <dbReference type="Proteomes" id="UP001152749"/>
    </source>
</evidence>
<dbReference type="EMBL" id="CADCST010000071">
    <property type="protein sequence ID" value="CAA9196900.1"/>
    <property type="molecule type" value="Genomic_DNA"/>
</dbReference>
<evidence type="ECO:0000313" key="7">
    <source>
        <dbReference type="Proteomes" id="UP000474567"/>
    </source>
</evidence>
<dbReference type="PANTHER" id="PTHR43133:SF46">
    <property type="entry name" value="RNA POLYMERASE SIGMA-70 FACTOR ECF SUBFAMILY"/>
    <property type="match status" value="1"/>
</dbReference>